<keyword evidence="4" id="KW-1185">Reference proteome</keyword>
<sequence length="121" mass="12273">MAGLTFIAILFSAFVAMVAAHSGSLTYNPYGGATGACGHAINDGDNTVAVAPSYFTASNSNNDPVCGKTVNIIYNGVTTSAQVWDKCSACGDGDLDATTGLFTKIVGSTGPGRVSIEWNGI</sequence>
<evidence type="ECO:0000256" key="2">
    <source>
        <dbReference type="SAM" id="SignalP"/>
    </source>
</evidence>
<evidence type="ECO:0000313" key="3">
    <source>
        <dbReference type="EMBL" id="KAK8029337.1"/>
    </source>
</evidence>
<dbReference type="InterPro" id="IPR036908">
    <property type="entry name" value="RlpA-like_sf"/>
</dbReference>
<evidence type="ECO:0000313" key="4">
    <source>
        <dbReference type="Proteomes" id="UP001396898"/>
    </source>
</evidence>
<feature type="chain" id="PRO_5045876380" evidence="2">
    <location>
        <begin position="21"/>
        <end position="121"/>
    </location>
</feature>
<organism evidence="3 4">
    <name type="scientific">Apiospora marii</name>
    <dbReference type="NCBI Taxonomy" id="335849"/>
    <lineage>
        <taxon>Eukaryota</taxon>
        <taxon>Fungi</taxon>
        <taxon>Dikarya</taxon>
        <taxon>Ascomycota</taxon>
        <taxon>Pezizomycotina</taxon>
        <taxon>Sordariomycetes</taxon>
        <taxon>Xylariomycetidae</taxon>
        <taxon>Amphisphaeriales</taxon>
        <taxon>Apiosporaceae</taxon>
        <taxon>Apiospora</taxon>
    </lineage>
</organism>
<dbReference type="Proteomes" id="UP001396898">
    <property type="component" value="Unassembled WGS sequence"/>
</dbReference>
<dbReference type="CDD" id="cd22191">
    <property type="entry name" value="DPBB_RlpA_EXP_N-like"/>
    <property type="match status" value="1"/>
</dbReference>
<dbReference type="EMBL" id="JAQQWI010000007">
    <property type="protein sequence ID" value="KAK8029337.1"/>
    <property type="molecule type" value="Genomic_DNA"/>
</dbReference>
<accession>A0ABR1SE78</accession>
<protein>
    <submittedName>
        <fullName evidence="3">Plant expansin</fullName>
    </submittedName>
</protein>
<dbReference type="PANTHER" id="PTHR31836">
    <property type="match status" value="1"/>
</dbReference>
<evidence type="ECO:0000256" key="1">
    <source>
        <dbReference type="ARBA" id="ARBA00022729"/>
    </source>
</evidence>
<name>A0ABR1SE78_9PEZI</name>
<dbReference type="Gene3D" id="2.40.40.10">
    <property type="entry name" value="RlpA-like domain"/>
    <property type="match status" value="1"/>
</dbReference>
<comment type="caution">
    <text evidence="3">The sequence shown here is derived from an EMBL/GenBank/DDBJ whole genome shotgun (WGS) entry which is preliminary data.</text>
</comment>
<dbReference type="InterPro" id="IPR051477">
    <property type="entry name" value="Expansin_CellWall"/>
</dbReference>
<reference evidence="3 4" key="1">
    <citation type="submission" date="2023-01" db="EMBL/GenBank/DDBJ databases">
        <title>Analysis of 21 Apiospora genomes using comparative genomics revels a genus with tremendous synthesis potential of carbohydrate active enzymes and secondary metabolites.</title>
        <authorList>
            <person name="Sorensen T."/>
        </authorList>
    </citation>
    <scope>NUCLEOTIDE SEQUENCE [LARGE SCALE GENOMIC DNA]</scope>
    <source>
        <strain evidence="3 4">CBS 20057</strain>
    </source>
</reference>
<dbReference type="PANTHER" id="PTHR31836:SF28">
    <property type="entry name" value="SRCR DOMAIN-CONTAINING PROTEIN-RELATED"/>
    <property type="match status" value="1"/>
</dbReference>
<gene>
    <name evidence="3" type="ORF">PG991_006393</name>
</gene>
<dbReference type="SUPFAM" id="SSF50685">
    <property type="entry name" value="Barwin-like endoglucanases"/>
    <property type="match status" value="1"/>
</dbReference>
<keyword evidence="1 2" id="KW-0732">Signal</keyword>
<feature type="signal peptide" evidence="2">
    <location>
        <begin position="1"/>
        <end position="20"/>
    </location>
</feature>
<proteinExistence type="predicted"/>